<reference evidence="1" key="2">
    <citation type="journal article" date="2015" name="Data Brief">
        <title>Shoot transcriptome of the giant reed, Arundo donax.</title>
        <authorList>
            <person name="Barrero R.A."/>
            <person name="Guerrero F.D."/>
            <person name="Moolhuijzen P."/>
            <person name="Goolsby J.A."/>
            <person name="Tidwell J."/>
            <person name="Bellgard S.E."/>
            <person name="Bellgard M.I."/>
        </authorList>
    </citation>
    <scope>NUCLEOTIDE SEQUENCE</scope>
    <source>
        <tissue evidence="1">Shoot tissue taken approximately 20 cm above the soil surface</tissue>
    </source>
</reference>
<reference evidence="1" key="1">
    <citation type="submission" date="2014-09" db="EMBL/GenBank/DDBJ databases">
        <authorList>
            <person name="Magalhaes I.L.F."/>
            <person name="Oliveira U."/>
            <person name="Santos F.R."/>
            <person name="Vidigal T.H.D.A."/>
            <person name="Brescovit A.D."/>
            <person name="Santos A.J."/>
        </authorList>
    </citation>
    <scope>NUCLEOTIDE SEQUENCE</scope>
    <source>
        <tissue evidence="1">Shoot tissue taken approximately 20 cm above the soil surface</tissue>
    </source>
</reference>
<protein>
    <submittedName>
        <fullName evidence="1">Uncharacterized protein</fullName>
    </submittedName>
</protein>
<organism evidence="1">
    <name type="scientific">Arundo donax</name>
    <name type="common">Giant reed</name>
    <name type="synonym">Donax arundinaceus</name>
    <dbReference type="NCBI Taxonomy" id="35708"/>
    <lineage>
        <taxon>Eukaryota</taxon>
        <taxon>Viridiplantae</taxon>
        <taxon>Streptophyta</taxon>
        <taxon>Embryophyta</taxon>
        <taxon>Tracheophyta</taxon>
        <taxon>Spermatophyta</taxon>
        <taxon>Magnoliopsida</taxon>
        <taxon>Liliopsida</taxon>
        <taxon>Poales</taxon>
        <taxon>Poaceae</taxon>
        <taxon>PACMAD clade</taxon>
        <taxon>Arundinoideae</taxon>
        <taxon>Arundineae</taxon>
        <taxon>Arundo</taxon>
    </lineage>
</organism>
<dbReference type="EMBL" id="GBRH01220467">
    <property type="protein sequence ID" value="JAD77428.1"/>
    <property type="molecule type" value="Transcribed_RNA"/>
</dbReference>
<sequence>MIPMQGFLQLSTPSLAASCLVRCRAQNALTVPLSMTSSLISHCQFHQGGLQPRVFHHHQQRGPSSLYEIGTKVADMGRFLLEYLLL</sequence>
<evidence type="ECO:0000313" key="1">
    <source>
        <dbReference type="EMBL" id="JAD77428.1"/>
    </source>
</evidence>
<accession>A0A0A9CSM0</accession>
<proteinExistence type="predicted"/>
<name>A0A0A9CSM0_ARUDO</name>
<dbReference type="AlphaFoldDB" id="A0A0A9CSM0"/>